<feature type="transmembrane region" description="Helical" evidence="10">
    <location>
        <begin position="100"/>
        <end position="119"/>
    </location>
</feature>
<dbReference type="InterPro" id="IPR036259">
    <property type="entry name" value="MFS_trans_sf"/>
</dbReference>
<evidence type="ECO:0000256" key="10">
    <source>
        <dbReference type="SAM" id="Phobius"/>
    </source>
</evidence>
<dbReference type="Gene3D" id="1.20.1250.20">
    <property type="entry name" value="MFS general substrate transporter like domains"/>
    <property type="match status" value="1"/>
</dbReference>
<feature type="transmembrane region" description="Helical" evidence="10">
    <location>
        <begin position="453"/>
        <end position="474"/>
    </location>
</feature>
<keyword evidence="5" id="KW-0672">Quinate metabolism</keyword>
<evidence type="ECO:0000256" key="2">
    <source>
        <dbReference type="ARBA" id="ARBA00010992"/>
    </source>
</evidence>
<comment type="similarity">
    <text evidence="2 9">Belongs to the major facilitator superfamily. Sugar transporter (TC 2.A.1.1) family.</text>
</comment>
<feature type="transmembrane region" description="Helical" evidence="10">
    <location>
        <begin position="350"/>
        <end position="372"/>
    </location>
</feature>
<accession>A0A2J6Q5N1</accession>
<sequence length="539" mass="59728">MGLFTKIEDRPTPSAVYNWRVYACAALAGSAAIMIGYDSAFIGTTIALPSFKAEFGMTHLSTSALDLLSANIVSCYQAGAFFGAIFAYLAAFFLGRTSGLAVFSAIFVLGSGLMLGANGQRGLGLIYAGRVLAGIGVGGCSNLAPIYIAEISAPAIRGRLVCMFELGWQIGGLVGFWINYGIQLHSPKMWIVPFAVQLIPSGLLFVGSFWLRESPRWLMSKGRREPAIKNLCWIRKLNEDDIYIKEELYAIDTDLERQMAGGGLGFWQPFKLLASNRHIQWRFFLGGSLFFWQNGSGINAINYYSPTVFKSIGISGLDTSLFTTGLFGVVKTVFTIIYLVFLIDQYGRRRLLMIGAAGGSLCLWYVGAYIAIAKPAEHPTKTLPPSGVSAVFFFYLWTAFYSPTWNPTPWVYNSEMFDQNVRTLAQAFAAMNNWFWNFIVSRFTPQMFTTMGYGVYFFFASLMIGSVVFVYFLMPETKNIPLEGIDRLFDRRLKASQAHGIVWKELAEEEEALRIGLTSGSLEKGGSTTAQIEDVDQRV</sequence>
<comment type="subcellular location">
    <subcellularLocation>
        <location evidence="1">Membrane</location>
        <topology evidence="1">Multi-pass membrane protein</topology>
    </subcellularLocation>
</comment>
<feature type="transmembrane region" description="Helical" evidence="10">
    <location>
        <begin position="160"/>
        <end position="178"/>
    </location>
</feature>
<feature type="transmembrane region" description="Helical" evidence="10">
    <location>
        <begin position="281"/>
        <end position="301"/>
    </location>
</feature>
<dbReference type="PRINTS" id="PR00171">
    <property type="entry name" value="SUGRTRNSPORT"/>
</dbReference>
<dbReference type="PROSITE" id="PS50850">
    <property type="entry name" value="MFS"/>
    <property type="match status" value="1"/>
</dbReference>
<organism evidence="12 13">
    <name type="scientific">Hyaloscypha hepaticicola</name>
    <dbReference type="NCBI Taxonomy" id="2082293"/>
    <lineage>
        <taxon>Eukaryota</taxon>
        <taxon>Fungi</taxon>
        <taxon>Dikarya</taxon>
        <taxon>Ascomycota</taxon>
        <taxon>Pezizomycotina</taxon>
        <taxon>Leotiomycetes</taxon>
        <taxon>Helotiales</taxon>
        <taxon>Hyaloscyphaceae</taxon>
        <taxon>Hyaloscypha</taxon>
    </lineage>
</organism>
<keyword evidence="13" id="KW-1185">Reference proteome</keyword>
<evidence type="ECO:0000313" key="13">
    <source>
        <dbReference type="Proteomes" id="UP000235672"/>
    </source>
</evidence>
<feature type="transmembrane region" description="Helical" evidence="10">
    <location>
        <begin position="68"/>
        <end position="93"/>
    </location>
</feature>
<reference evidence="12 13" key="1">
    <citation type="submission" date="2016-05" db="EMBL/GenBank/DDBJ databases">
        <title>A degradative enzymes factory behind the ericoid mycorrhizal symbiosis.</title>
        <authorList>
            <consortium name="DOE Joint Genome Institute"/>
            <person name="Martino E."/>
            <person name="Morin E."/>
            <person name="Grelet G."/>
            <person name="Kuo A."/>
            <person name="Kohler A."/>
            <person name="Daghino S."/>
            <person name="Barry K."/>
            <person name="Choi C."/>
            <person name="Cichocki N."/>
            <person name="Clum A."/>
            <person name="Copeland A."/>
            <person name="Hainaut M."/>
            <person name="Haridas S."/>
            <person name="Labutti K."/>
            <person name="Lindquist E."/>
            <person name="Lipzen A."/>
            <person name="Khouja H.-R."/>
            <person name="Murat C."/>
            <person name="Ohm R."/>
            <person name="Olson A."/>
            <person name="Spatafora J."/>
            <person name="Veneault-Fourrey C."/>
            <person name="Henrissat B."/>
            <person name="Grigoriev I."/>
            <person name="Martin F."/>
            <person name="Perotto S."/>
        </authorList>
    </citation>
    <scope>NUCLEOTIDE SEQUENCE [LARGE SCALE GENOMIC DNA]</scope>
    <source>
        <strain evidence="12 13">UAMH 7357</strain>
    </source>
</reference>
<dbReference type="PANTHER" id="PTHR48022">
    <property type="entry name" value="PLASTIDIC GLUCOSE TRANSPORTER 4"/>
    <property type="match status" value="1"/>
</dbReference>
<dbReference type="InterPro" id="IPR005829">
    <property type="entry name" value="Sugar_transporter_CS"/>
</dbReference>
<dbReference type="InterPro" id="IPR005828">
    <property type="entry name" value="MFS_sugar_transport-like"/>
</dbReference>
<dbReference type="PROSITE" id="PS00217">
    <property type="entry name" value="SUGAR_TRANSPORT_2"/>
    <property type="match status" value="1"/>
</dbReference>
<dbReference type="AlphaFoldDB" id="A0A2J6Q5N1"/>
<evidence type="ECO:0000256" key="4">
    <source>
        <dbReference type="ARBA" id="ARBA00022692"/>
    </source>
</evidence>
<dbReference type="SUPFAM" id="SSF103473">
    <property type="entry name" value="MFS general substrate transporter"/>
    <property type="match status" value="1"/>
</dbReference>
<dbReference type="GO" id="GO:0016020">
    <property type="term" value="C:membrane"/>
    <property type="evidence" value="ECO:0007669"/>
    <property type="project" value="UniProtKB-SubCell"/>
</dbReference>
<evidence type="ECO:0000256" key="7">
    <source>
        <dbReference type="ARBA" id="ARBA00023136"/>
    </source>
</evidence>
<dbReference type="PROSITE" id="PS00216">
    <property type="entry name" value="SUGAR_TRANSPORT_1"/>
    <property type="match status" value="1"/>
</dbReference>
<gene>
    <name evidence="12" type="ORF">NA56DRAFT_116180</name>
</gene>
<dbReference type="InterPro" id="IPR050360">
    <property type="entry name" value="MFS_Sugar_Transporters"/>
</dbReference>
<keyword evidence="7 10" id="KW-0472">Membrane</keyword>
<keyword evidence="4 10" id="KW-0812">Transmembrane</keyword>
<dbReference type="FunFam" id="1.20.1250.20:FF:000026">
    <property type="entry name" value="MFS quinate transporter QutD"/>
    <property type="match status" value="1"/>
</dbReference>
<proteinExistence type="inferred from homology"/>
<dbReference type="GO" id="GO:0005351">
    <property type="term" value="F:carbohydrate:proton symporter activity"/>
    <property type="evidence" value="ECO:0007669"/>
    <property type="project" value="TreeGrafter"/>
</dbReference>
<feature type="domain" description="Major facilitator superfamily (MFS) profile" evidence="11">
    <location>
        <begin position="24"/>
        <end position="478"/>
    </location>
</feature>
<dbReference type="InterPro" id="IPR020846">
    <property type="entry name" value="MFS_dom"/>
</dbReference>
<evidence type="ECO:0000256" key="9">
    <source>
        <dbReference type="RuleBase" id="RU003346"/>
    </source>
</evidence>
<name>A0A2J6Q5N1_9HELO</name>
<keyword evidence="3 9" id="KW-0813">Transport</keyword>
<evidence type="ECO:0000256" key="1">
    <source>
        <dbReference type="ARBA" id="ARBA00004141"/>
    </source>
</evidence>
<dbReference type="PANTHER" id="PTHR48022:SF34">
    <property type="entry name" value="MAJOR FACILITATOR SUPERFAMILY (MFS) PROFILE DOMAIN-CONTAINING PROTEIN-RELATED"/>
    <property type="match status" value="1"/>
</dbReference>
<feature type="transmembrane region" description="Helical" evidence="10">
    <location>
        <begin position="125"/>
        <end position="148"/>
    </location>
</feature>
<evidence type="ECO:0000256" key="3">
    <source>
        <dbReference type="ARBA" id="ARBA00022448"/>
    </source>
</evidence>
<feature type="transmembrane region" description="Helical" evidence="10">
    <location>
        <begin position="21"/>
        <end position="48"/>
    </location>
</feature>
<evidence type="ECO:0000256" key="5">
    <source>
        <dbReference type="ARBA" id="ARBA00022911"/>
    </source>
</evidence>
<dbReference type="EMBL" id="KZ613480">
    <property type="protein sequence ID" value="PMD21541.1"/>
    <property type="molecule type" value="Genomic_DNA"/>
</dbReference>
<feature type="transmembrane region" description="Helical" evidence="10">
    <location>
        <begin position="321"/>
        <end position="343"/>
    </location>
</feature>
<dbReference type="NCBIfam" id="TIGR00879">
    <property type="entry name" value="SP"/>
    <property type="match status" value="1"/>
</dbReference>
<protein>
    <recommendedName>
        <fullName evidence="8">Quinate transporter</fullName>
    </recommendedName>
</protein>
<dbReference type="Pfam" id="PF00083">
    <property type="entry name" value="Sugar_tr"/>
    <property type="match status" value="1"/>
</dbReference>
<feature type="transmembrane region" description="Helical" evidence="10">
    <location>
        <begin position="384"/>
        <end position="402"/>
    </location>
</feature>
<dbReference type="OrthoDB" id="508119at2759"/>
<keyword evidence="6 10" id="KW-1133">Transmembrane helix</keyword>
<dbReference type="InterPro" id="IPR003663">
    <property type="entry name" value="Sugar/inositol_transpt"/>
</dbReference>
<evidence type="ECO:0000259" key="11">
    <source>
        <dbReference type="PROSITE" id="PS50850"/>
    </source>
</evidence>
<evidence type="ECO:0000256" key="6">
    <source>
        <dbReference type="ARBA" id="ARBA00022989"/>
    </source>
</evidence>
<dbReference type="Proteomes" id="UP000235672">
    <property type="component" value="Unassembled WGS sequence"/>
</dbReference>
<evidence type="ECO:0000313" key="12">
    <source>
        <dbReference type="EMBL" id="PMD21541.1"/>
    </source>
</evidence>
<evidence type="ECO:0000256" key="8">
    <source>
        <dbReference type="ARBA" id="ARBA00043213"/>
    </source>
</evidence>
<feature type="transmembrane region" description="Helical" evidence="10">
    <location>
        <begin position="190"/>
        <end position="211"/>
    </location>
</feature>